<dbReference type="Pfam" id="PF02660">
    <property type="entry name" value="G3P_acyltransf"/>
    <property type="match status" value="1"/>
</dbReference>
<name>A0ABN3Z3D8_THEM3</name>
<proteinExistence type="predicted"/>
<feature type="transmembrane region" description="Helical" evidence="10">
    <location>
        <begin position="154"/>
        <end position="186"/>
    </location>
</feature>
<dbReference type="PANTHER" id="PTHR30309">
    <property type="entry name" value="INNER MEMBRANE PROTEIN YGIH"/>
    <property type="match status" value="1"/>
</dbReference>
<keyword evidence="4 10" id="KW-0812">Transmembrane</keyword>
<keyword evidence="12" id="KW-1185">Reference proteome</keyword>
<keyword evidence="9" id="KW-1208">Phospholipid metabolism</keyword>
<evidence type="ECO:0000256" key="7">
    <source>
        <dbReference type="ARBA" id="ARBA00023136"/>
    </source>
</evidence>
<dbReference type="InterPro" id="IPR003811">
    <property type="entry name" value="G3P_acylTferase_PlsY"/>
</dbReference>
<reference evidence="11 12" key="1">
    <citation type="submission" date="2010-05" db="EMBL/GenBank/DDBJ databases">
        <title>Complete sequence of Thermoanaerobacter mathranii subsp. mathranii mathranii str. A3.</title>
        <authorList>
            <consortium name="US DOE Joint Genome Institute"/>
            <person name="Lucas S."/>
            <person name="Copeland A."/>
            <person name="Lapidus A."/>
            <person name="Cheng J.-F."/>
            <person name="Bruce D."/>
            <person name="Goodwin L."/>
            <person name="Pitluck S."/>
            <person name="Held B."/>
            <person name="Detter J.C."/>
            <person name="Han C."/>
            <person name="Tapia R."/>
            <person name="Land M."/>
            <person name="Hauser L."/>
            <person name="Kyrpides N."/>
            <person name="Mikhailova N."/>
            <person name="Zhou J."/>
            <person name="Hemme C."/>
            <person name="Woyke T."/>
        </authorList>
    </citation>
    <scope>NUCLEOTIDE SEQUENCE [LARGE SCALE GENOMIC DNA]</scope>
    <source>
        <strain evidence="11 12">A3</strain>
    </source>
</reference>
<keyword evidence="2" id="KW-0444">Lipid biosynthesis</keyword>
<evidence type="ECO:0000256" key="1">
    <source>
        <dbReference type="ARBA" id="ARBA00022475"/>
    </source>
</evidence>
<evidence type="ECO:0000256" key="5">
    <source>
        <dbReference type="ARBA" id="ARBA00022989"/>
    </source>
</evidence>
<keyword evidence="7 10" id="KW-0472">Membrane</keyword>
<feature type="transmembrane region" description="Helical" evidence="10">
    <location>
        <begin position="75"/>
        <end position="97"/>
    </location>
</feature>
<dbReference type="PANTHER" id="PTHR30309:SF1">
    <property type="entry name" value="GLYCEROL-3-PHOSPHATE ACYLTRANSFERASE 1"/>
    <property type="match status" value="1"/>
</dbReference>
<keyword evidence="3" id="KW-0808">Transferase</keyword>
<keyword evidence="8" id="KW-0594">Phospholipid biosynthesis</keyword>
<feature type="transmembrane region" description="Helical" evidence="10">
    <location>
        <begin position="109"/>
        <end position="134"/>
    </location>
</feature>
<feature type="transmembrane region" description="Helical" evidence="10">
    <location>
        <begin position="38"/>
        <end position="55"/>
    </location>
</feature>
<gene>
    <name evidence="11" type="ordered locus">Tmath_1582</name>
</gene>
<evidence type="ECO:0000256" key="9">
    <source>
        <dbReference type="ARBA" id="ARBA00023264"/>
    </source>
</evidence>
<accession>A0ABN3Z3D8</accession>
<dbReference type="Proteomes" id="UP000002064">
    <property type="component" value="Chromosome"/>
</dbReference>
<feature type="transmembrane region" description="Helical" evidence="10">
    <location>
        <begin position="6"/>
        <end position="26"/>
    </location>
</feature>
<evidence type="ECO:0000256" key="2">
    <source>
        <dbReference type="ARBA" id="ARBA00022516"/>
    </source>
</evidence>
<evidence type="ECO:0000256" key="8">
    <source>
        <dbReference type="ARBA" id="ARBA00023209"/>
    </source>
</evidence>
<evidence type="ECO:0000313" key="12">
    <source>
        <dbReference type="Proteomes" id="UP000002064"/>
    </source>
</evidence>
<keyword evidence="1" id="KW-1003">Cell membrane</keyword>
<evidence type="ECO:0000313" key="11">
    <source>
        <dbReference type="EMBL" id="ADH61291.1"/>
    </source>
</evidence>
<keyword evidence="6" id="KW-0443">Lipid metabolism</keyword>
<evidence type="ECO:0000256" key="6">
    <source>
        <dbReference type="ARBA" id="ARBA00023098"/>
    </source>
</evidence>
<dbReference type="EMBL" id="CP002032">
    <property type="protein sequence ID" value="ADH61291.1"/>
    <property type="molecule type" value="Genomic_DNA"/>
</dbReference>
<protein>
    <submittedName>
        <fullName evidence="11">Uncharacterized protein</fullName>
    </submittedName>
</protein>
<organism evidence="11 12">
    <name type="scientific">Thermoanaerobacter mathranii subsp. mathranii (strain DSM 11426 / CCUG 53645 / CIP 108742 / A3)</name>
    <dbReference type="NCBI Taxonomy" id="583358"/>
    <lineage>
        <taxon>Bacteria</taxon>
        <taxon>Bacillati</taxon>
        <taxon>Bacillota</taxon>
        <taxon>Clostridia</taxon>
        <taxon>Thermoanaerobacterales</taxon>
        <taxon>Thermoanaerobacteraceae</taxon>
        <taxon>Thermoanaerobacter</taxon>
    </lineage>
</organism>
<evidence type="ECO:0000256" key="4">
    <source>
        <dbReference type="ARBA" id="ARBA00022692"/>
    </source>
</evidence>
<dbReference type="RefSeq" id="WP_013150558.1">
    <property type="nucleotide sequence ID" value="NC_014209.1"/>
</dbReference>
<dbReference type="SMART" id="SM01207">
    <property type="entry name" value="G3P_acyltransf"/>
    <property type="match status" value="1"/>
</dbReference>
<sequence length="204" mass="22587">MIILLSIIEFGCGSLMFSYWIGLMVGKRLEEVRDGNPGAFNLGHAAGFKMGVIGATFDFMKGYFPLVYFFEKEYIAGNAIAIVAIAPILGHAFSPFLKFRGGKALATTFGVWSAITRFKASFMYAVILGILKLGERVYNKGKPSIPEIDAVLDLVGFCILGGLLFLSSIESYLLLLWILNFAVLLYKRKKDMNVILKAKTVQKF</sequence>
<evidence type="ECO:0000256" key="3">
    <source>
        <dbReference type="ARBA" id="ARBA00022679"/>
    </source>
</evidence>
<evidence type="ECO:0000256" key="10">
    <source>
        <dbReference type="SAM" id="Phobius"/>
    </source>
</evidence>
<keyword evidence="5 10" id="KW-1133">Transmembrane helix</keyword>